<reference evidence="2" key="1">
    <citation type="submission" date="2022-06" db="EMBL/GenBank/DDBJ databases">
        <title>Uncovering the hologenomic basis of an extraordinary plant invasion.</title>
        <authorList>
            <person name="Bieker V.C."/>
            <person name="Martin M.D."/>
            <person name="Gilbert T."/>
            <person name="Hodgins K."/>
            <person name="Battlay P."/>
            <person name="Petersen B."/>
            <person name="Wilson J."/>
        </authorList>
    </citation>
    <scope>NUCLEOTIDE SEQUENCE</scope>
    <source>
        <strain evidence="2">AA19_3_7</strain>
        <tissue evidence="2">Leaf</tissue>
    </source>
</reference>
<sequence length="47" mass="5155">MVTPGSMGVLVRTLFIVLFCLMLHLFTYSLLVASFLVSTLMPGGSYK</sequence>
<evidence type="ECO:0000313" key="2">
    <source>
        <dbReference type="EMBL" id="KAI7756419.1"/>
    </source>
</evidence>
<feature type="transmembrane region" description="Helical" evidence="1">
    <location>
        <begin position="14"/>
        <end position="37"/>
    </location>
</feature>
<evidence type="ECO:0000313" key="3">
    <source>
        <dbReference type="Proteomes" id="UP001206925"/>
    </source>
</evidence>
<proteinExistence type="predicted"/>
<protein>
    <submittedName>
        <fullName evidence="2">Uncharacterized protein</fullName>
    </submittedName>
</protein>
<organism evidence="2 3">
    <name type="scientific">Ambrosia artemisiifolia</name>
    <name type="common">Common ragweed</name>
    <dbReference type="NCBI Taxonomy" id="4212"/>
    <lineage>
        <taxon>Eukaryota</taxon>
        <taxon>Viridiplantae</taxon>
        <taxon>Streptophyta</taxon>
        <taxon>Embryophyta</taxon>
        <taxon>Tracheophyta</taxon>
        <taxon>Spermatophyta</taxon>
        <taxon>Magnoliopsida</taxon>
        <taxon>eudicotyledons</taxon>
        <taxon>Gunneridae</taxon>
        <taxon>Pentapetalae</taxon>
        <taxon>asterids</taxon>
        <taxon>campanulids</taxon>
        <taxon>Asterales</taxon>
        <taxon>Asteraceae</taxon>
        <taxon>Asteroideae</taxon>
        <taxon>Heliantheae alliance</taxon>
        <taxon>Heliantheae</taxon>
        <taxon>Ambrosia</taxon>
    </lineage>
</organism>
<keyword evidence="3" id="KW-1185">Reference proteome</keyword>
<dbReference type="Proteomes" id="UP001206925">
    <property type="component" value="Unassembled WGS sequence"/>
</dbReference>
<keyword evidence="1" id="KW-1133">Transmembrane helix</keyword>
<gene>
    <name evidence="2" type="ORF">M8C21_002691</name>
</gene>
<evidence type="ECO:0000256" key="1">
    <source>
        <dbReference type="SAM" id="Phobius"/>
    </source>
</evidence>
<keyword evidence="1" id="KW-0812">Transmembrane</keyword>
<accession>A0AAD5DAU4</accession>
<dbReference type="AlphaFoldDB" id="A0AAD5DAU4"/>
<comment type="caution">
    <text evidence="2">The sequence shown here is derived from an EMBL/GenBank/DDBJ whole genome shotgun (WGS) entry which is preliminary data.</text>
</comment>
<name>A0AAD5DAU4_AMBAR</name>
<keyword evidence="1" id="KW-0472">Membrane</keyword>
<dbReference type="EMBL" id="JAMZMK010000397">
    <property type="protein sequence ID" value="KAI7756419.1"/>
    <property type="molecule type" value="Genomic_DNA"/>
</dbReference>